<protein>
    <submittedName>
        <fullName evidence="2">Uncharacterized protein</fullName>
    </submittedName>
</protein>
<sequence>MKKSRPTTASQDLEVQVTTISKTKGIASVRFILKEVRREICRDPSVAVQAVPTKINLLQTVTSRVDITSASSRQRGKERRGVSFPSSFSLFTISTKTSLGHTKIETKNREENRLGLRPQRPSLTQPPPPTHPARHALLGNNKTKQTTMQSRAGGESSQQLTEAVTARTSKGVLCLCCEFDI</sequence>
<dbReference type="AlphaFoldDB" id="A0AAV4CAX7"/>
<evidence type="ECO:0000256" key="1">
    <source>
        <dbReference type="SAM" id="MobiDB-lite"/>
    </source>
</evidence>
<accession>A0AAV4CAX7</accession>
<evidence type="ECO:0000313" key="2">
    <source>
        <dbReference type="EMBL" id="GFO32456.1"/>
    </source>
</evidence>
<organism evidence="2 3">
    <name type="scientific">Plakobranchus ocellatus</name>
    <dbReference type="NCBI Taxonomy" id="259542"/>
    <lineage>
        <taxon>Eukaryota</taxon>
        <taxon>Metazoa</taxon>
        <taxon>Spiralia</taxon>
        <taxon>Lophotrochozoa</taxon>
        <taxon>Mollusca</taxon>
        <taxon>Gastropoda</taxon>
        <taxon>Heterobranchia</taxon>
        <taxon>Euthyneura</taxon>
        <taxon>Panpulmonata</taxon>
        <taxon>Sacoglossa</taxon>
        <taxon>Placobranchoidea</taxon>
        <taxon>Plakobranchidae</taxon>
        <taxon>Plakobranchus</taxon>
    </lineage>
</organism>
<comment type="caution">
    <text evidence="2">The sequence shown here is derived from an EMBL/GenBank/DDBJ whole genome shotgun (WGS) entry which is preliminary data.</text>
</comment>
<reference evidence="2 3" key="1">
    <citation type="journal article" date="2021" name="Elife">
        <title>Chloroplast acquisition without the gene transfer in kleptoplastic sea slugs, Plakobranchus ocellatus.</title>
        <authorList>
            <person name="Maeda T."/>
            <person name="Takahashi S."/>
            <person name="Yoshida T."/>
            <person name="Shimamura S."/>
            <person name="Takaki Y."/>
            <person name="Nagai Y."/>
            <person name="Toyoda A."/>
            <person name="Suzuki Y."/>
            <person name="Arimoto A."/>
            <person name="Ishii H."/>
            <person name="Satoh N."/>
            <person name="Nishiyama T."/>
            <person name="Hasebe M."/>
            <person name="Maruyama T."/>
            <person name="Minagawa J."/>
            <person name="Obokata J."/>
            <person name="Shigenobu S."/>
        </authorList>
    </citation>
    <scope>NUCLEOTIDE SEQUENCE [LARGE SCALE GENOMIC DNA]</scope>
</reference>
<name>A0AAV4CAX7_9GAST</name>
<feature type="region of interest" description="Disordered" evidence="1">
    <location>
        <begin position="107"/>
        <end position="160"/>
    </location>
</feature>
<gene>
    <name evidence="2" type="ORF">PoB_005896100</name>
</gene>
<proteinExistence type="predicted"/>
<evidence type="ECO:0000313" key="3">
    <source>
        <dbReference type="Proteomes" id="UP000735302"/>
    </source>
</evidence>
<keyword evidence="3" id="KW-1185">Reference proteome</keyword>
<dbReference type="EMBL" id="BLXT01006630">
    <property type="protein sequence ID" value="GFO32456.1"/>
    <property type="molecule type" value="Genomic_DNA"/>
</dbReference>
<dbReference type="Proteomes" id="UP000735302">
    <property type="component" value="Unassembled WGS sequence"/>
</dbReference>
<feature type="compositionally biased region" description="Polar residues" evidence="1">
    <location>
        <begin position="140"/>
        <end position="160"/>
    </location>
</feature>